<gene>
    <name evidence="1" type="ORF">AEK19_MT1591</name>
</gene>
<name>A0A1Y0B310_9LAMI</name>
<organism evidence="1">
    <name type="scientific">Utricularia reniformis</name>
    <dbReference type="NCBI Taxonomy" id="192314"/>
    <lineage>
        <taxon>Eukaryota</taxon>
        <taxon>Viridiplantae</taxon>
        <taxon>Streptophyta</taxon>
        <taxon>Embryophyta</taxon>
        <taxon>Tracheophyta</taxon>
        <taxon>Spermatophyta</taxon>
        <taxon>Magnoliopsida</taxon>
        <taxon>eudicotyledons</taxon>
        <taxon>Gunneridae</taxon>
        <taxon>Pentapetalae</taxon>
        <taxon>asterids</taxon>
        <taxon>lamiids</taxon>
        <taxon>Lamiales</taxon>
        <taxon>Lentibulariaceae</taxon>
        <taxon>Utricularia</taxon>
    </lineage>
</organism>
<geneLocation type="mitochondrion" evidence="1"/>
<protein>
    <submittedName>
        <fullName evidence="1">Uncharacterized protein</fullName>
    </submittedName>
</protein>
<dbReference type="EMBL" id="KY774314">
    <property type="protein sequence ID" value="ART31774.1"/>
    <property type="molecule type" value="Genomic_DNA"/>
</dbReference>
<reference evidence="1" key="1">
    <citation type="submission" date="2017-03" db="EMBL/GenBank/DDBJ databases">
        <title>The mitochondrial genome of the carnivorous plant Utricularia reniformis (Lentibulariaceae): structure, comparative analysis and evolutionary landmarks.</title>
        <authorList>
            <person name="Silva S.R."/>
            <person name="Alvarenga D.O."/>
            <person name="Michael T.P."/>
            <person name="Miranda V.F.O."/>
            <person name="Varani A.M."/>
        </authorList>
    </citation>
    <scope>NUCLEOTIDE SEQUENCE</scope>
</reference>
<keyword evidence="1" id="KW-0496">Mitochondrion</keyword>
<sequence>MSFLPSLTRSVAISLAMSRGDLDCPNSSYFYMTGRPTMPALLLEYGPDKVGALPYPPVLKLKISQCIREPRGLD</sequence>
<proteinExistence type="predicted"/>
<evidence type="ECO:0000313" key="1">
    <source>
        <dbReference type="EMBL" id="ART31774.1"/>
    </source>
</evidence>
<dbReference type="AlphaFoldDB" id="A0A1Y0B310"/>
<accession>A0A1Y0B310</accession>